<proteinExistence type="predicted"/>
<dbReference type="Proteomes" id="UP001146793">
    <property type="component" value="Unassembled WGS sequence"/>
</dbReference>
<sequence length="709" mass="80890">MTDPLDTDEDKYIYSVSIDFGTSQSGYAYGIHGDQAKEVHGMANKKVKVDSSILLKRSEPGFTTDTRDEVKLIETVAFGDEAIELYQAAHKLVPFINEETFEIDEEAYKEMKIQEKKLPKDKKKQTYWYDELELFQFYKMRLYEGKKFALSQKGLIFPLNTVISFALRHISDLAMEHLNNQEDEKNIREITKQNTFWVLTVPAIWKEESKAVMRKCAKKAGIIEKKDSKSLVLIREPEAAAIEYFFNPNSKSFQNFKKEKFLLFDAGSGTIDMTVLETSGSVDNPQLKITIPAKGSPNGSSVIDKAFLDFVIEFSQQTEEKKSNMPIQFLDCFKDWLNVKHNAKSEYKTNEKKAQETIQIKIPELLMKSDIQQLLDTWNVGKNKKDLEFLTKARNKNEIKIKRGHVHQLFEKAIFEIIKNVEDVFNGHPQEKKDVTTILMAGGFSSSDILFRSIEKTFTSKNWGKKVILVSNLPEQAVIFGAVRYGLMEPKQRKTIFTSRPLAYGYGLQVFSNFDKSIHKKDKMIKVEGRELCKDVYRPLIDKNQPIKAEEEISGQTFEAMSKNFEIVICQTDQKLDENTVYYTDDPIIHKFGSTIIKDVNTSSSSRPVTIELLFTFSGEMVKVTAQNVHTEIKYRGKIKYHKDKTESDLEQDEMNIKNSDETSTRDSDSSTSFSQNTSSGSSIDSDNSYSSNTSSSSNSSSSSSESSD</sequence>
<accession>A0AAV7YFB6</accession>
<dbReference type="GO" id="GO:0140662">
    <property type="term" value="F:ATP-dependent protein folding chaperone"/>
    <property type="evidence" value="ECO:0007669"/>
    <property type="project" value="InterPro"/>
</dbReference>
<dbReference type="GO" id="GO:0016301">
    <property type="term" value="F:kinase activity"/>
    <property type="evidence" value="ECO:0007669"/>
    <property type="project" value="UniProtKB-KW"/>
</dbReference>
<evidence type="ECO:0000256" key="3">
    <source>
        <dbReference type="SAM" id="MobiDB-lite"/>
    </source>
</evidence>
<dbReference type="Pfam" id="PF00012">
    <property type="entry name" value="HSP70"/>
    <property type="match status" value="1"/>
</dbReference>
<gene>
    <name evidence="4" type="ORF">M0812_23876</name>
</gene>
<evidence type="ECO:0000313" key="4">
    <source>
        <dbReference type="EMBL" id="KAJ3428551.1"/>
    </source>
</evidence>
<dbReference type="EMBL" id="JANTQA010000057">
    <property type="protein sequence ID" value="KAJ3428551.1"/>
    <property type="molecule type" value="Genomic_DNA"/>
</dbReference>
<feature type="compositionally biased region" description="Low complexity" evidence="3">
    <location>
        <begin position="670"/>
        <end position="709"/>
    </location>
</feature>
<keyword evidence="4" id="KW-0808">Transferase</keyword>
<evidence type="ECO:0000256" key="2">
    <source>
        <dbReference type="ARBA" id="ARBA00022840"/>
    </source>
</evidence>
<keyword evidence="4" id="KW-0418">Kinase</keyword>
<dbReference type="SUPFAM" id="SSF53067">
    <property type="entry name" value="Actin-like ATPase domain"/>
    <property type="match status" value="2"/>
</dbReference>
<name>A0AAV7YFB6_9EUKA</name>
<organism evidence="4 5">
    <name type="scientific">Anaeramoeba flamelloides</name>
    <dbReference type="NCBI Taxonomy" id="1746091"/>
    <lineage>
        <taxon>Eukaryota</taxon>
        <taxon>Metamonada</taxon>
        <taxon>Anaeramoebidae</taxon>
        <taxon>Anaeramoeba</taxon>
    </lineage>
</organism>
<feature type="compositionally biased region" description="Basic and acidic residues" evidence="3">
    <location>
        <begin position="655"/>
        <end position="669"/>
    </location>
</feature>
<dbReference type="InterPro" id="IPR013126">
    <property type="entry name" value="Hsp_70_fam"/>
</dbReference>
<protein>
    <submittedName>
        <fullName evidence="4">Alpha kinase/elongation factor 2 kinase</fullName>
    </submittedName>
</protein>
<dbReference type="GO" id="GO:0005524">
    <property type="term" value="F:ATP binding"/>
    <property type="evidence" value="ECO:0007669"/>
    <property type="project" value="UniProtKB-KW"/>
</dbReference>
<evidence type="ECO:0000256" key="1">
    <source>
        <dbReference type="ARBA" id="ARBA00022741"/>
    </source>
</evidence>
<comment type="caution">
    <text evidence="4">The sequence shown here is derived from an EMBL/GenBank/DDBJ whole genome shotgun (WGS) entry which is preliminary data.</text>
</comment>
<keyword evidence="2" id="KW-0067">ATP-binding</keyword>
<dbReference type="AlphaFoldDB" id="A0AAV7YFB6"/>
<dbReference type="Gene3D" id="3.90.640.10">
    <property type="entry name" value="Actin, Chain A, domain 4"/>
    <property type="match status" value="1"/>
</dbReference>
<feature type="region of interest" description="Disordered" evidence="3">
    <location>
        <begin position="640"/>
        <end position="709"/>
    </location>
</feature>
<dbReference type="PANTHER" id="PTHR14187:SF5">
    <property type="entry name" value="HEAT SHOCK 70 KDA PROTEIN 12A"/>
    <property type="match status" value="1"/>
</dbReference>
<dbReference type="Gene3D" id="3.30.420.40">
    <property type="match status" value="2"/>
</dbReference>
<reference evidence="4" key="1">
    <citation type="submission" date="2022-08" db="EMBL/GenBank/DDBJ databases">
        <title>Novel sulphate-reducing endosymbionts in the free-living metamonad Anaeramoeba.</title>
        <authorList>
            <person name="Jerlstrom-Hultqvist J."/>
            <person name="Cepicka I."/>
            <person name="Gallot-Lavallee L."/>
            <person name="Salas-Leiva D."/>
            <person name="Curtis B.A."/>
            <person name="Zahonova K."/>
            <person name="Pipaliya S."/>
            <person name="Dacks J."/>
            <person name="Roger A.J."/>
        </authorList>
    </citation>
    <scope>NUCLEOTIDE SEQUENCE</scope>
    <source>
        <strain evidence="4">Busselton2</strain>
    </source>
</reference>
<keyword evidence="1" id="KW-0547">Nucleotide-binding</keyword>
<dbReference type="InterPro" id="IPR043129">
    <property type="entry name" value="ATPase_NBD"/>
</dbReference>
<dbReference type="PANTHER" id="PTHR14187">
    <property type="entry name" value="ALPHA KINASE/ELONGATION FACTOR 2 KINASE"/>
    <property type="match status" value="1"/>
</dbReference>
<evidence type="ECO:0000313" key="5">
    <source>
        <dbReference type="Proteomes" id="UP001146793"/>
    </source>
</evidence>